<dbReference type="InterPro" id="IPR000086">
    <property type="entry name" value="NUDIX_hydrolase_dom"/>
</dbReference>
<dbReference type="EC" id="3.6.-.-" evidence="2"/>
<organism evidence="2 3">
    <name type="scientific">Paenibacillus residui</name>
    <dbReference type="NCBI Taxonomy" id="629724"/>
    <lineage>
        <taxon>Bacteria</taxon>
        <taxon>Bacillati</taxon>
        <taxon>Bacillota</taxon>
        <taxon>Bacilli</taxon>
        <taxon>Bacillales</taxon>
        <taxon>Paenibacillaceae</taxon>
        <taxon>Paenibacillus</taxon>
    </lineage>
</organism>
<sequence>MRPTIYKKRYPNLFQTNVWGQAISQFDVDLPPEPLISNVNIVPFLDDEKCILIRLDNGNWEMPGETLEPDEHYQSALMRELMEEAGARLVSPFIVFGAWRFVSSTARPYRPHLPHPIYYRAVGYGDVELVSAPLIPEDGEMVVAVEAMTLQEAKQQFMKSGRADLAELYELAYDLRNRKVNEDPIG</sequence>
<evidence type="ECO:0000259" key="1">
    <source>
        <dbReference type="PROSITE" id="PS51462"/>
    </source>
</evidence>
<keyword evidence="3" id="KW-1185">Reference proteome</keyword>
<dbReference type="Proteomes" id="UP001597120">
    <property type="component" value="Unassembled WGS sequence"/>
</dbReference>
<protein>
    <submittedName>
        <fullName evidence="2">NUDIX hydrolase</fullName>
        <ecNumber evidence="2">3.6.-.-</ecNumber>
    </submittedName>
</protein>
<dbReference type="SUPFAM" id="SSF55811">
    <property type="entry name" value="Nudix"/>
    <property type="match status" value="1"/>
</dbReference>
<evidence type="ECO:0000313" key="3">
    <source>
        <dbReference type="Proteomes" id="UP001597120"/>
    </source>
</evidence>
<accession>A0ABW3DAF9</accession>
<evidence type="ECO:0000313" key="2">
    <source>
        <dbReference type="EMBL" id="MFD0870175.1"/>
    </source>
</evidence>
<gene>
    <name evidence="2" type="ORF">ACFQ03_13520</name>
</gene>
<dbReference type="Gene3D" id="3.90.79.10">
    <property type="entry name" value="Nucleoside Triphosphate Pyrophosphohydrolase"/>
    <property type="match status" value="1"/>
</dbReference>
<dbReference type="GO" id="GO:0016787">
    <property type="term" value="F:hydrolase activity"/>
    <property type="evidence" value="ECO:0007669"/>
    <property type="project" value="UniProtKB-KW"/>
</dbReference>
<name>A0ABW3DAF9_9BACL</name>
<dbReference type="Pfam" id="PF00293">
    <property type="entry name" value="NUDIX"/>
    <property type="match status" value="1"/>
</dbReference>
<dbReference type="InterPro" id="IPR015797">
    <property type="entry name" value="NUDIX_hydrolase-like_dom_sf"/>
</dbReference>
<dbReference type="PROSITE" id="PS51462">
    <property type="entry name" value="NUDIX"/>
    <property type="match status" value="1"/>
</dbReference>
<feature type="domain" description="Nudix hydrolase" evidence="1">
    <location>
        <begin position="34"/>
        <end position="171"/>
    </location>
</feature>
<dbReference type="RefSeq" id="WP_379288718.1">
    <property type="nucleotide sequence ID" value="NZ_JBHTIU010000040.1"/>
</dbReference>
<dbReference type="EMBL" id="JBHTIU010000040">
    <property type="protein sequence ID" value="MFD0870175.1"/>
    <property type="molecule type" value="Genomic_DNA"/>
</dbReference>
<keyword evidence="2" id="KW-0378">Hydrolase</keyword>
<comment type="caution">
    <text evidence="2">The sequence shown here is derived from an EMBL/GenBank/DDBJ whole genome shotgun (WGS) entry which is preliminary data.</text>
</comment>
<reference evidence="3" key="1">
    <citation type="journal article" date="2019" name="Int. J. Syst. Evol. Microbiol.">
        <title>The Global Catalogue of Microorganisms (GCM) 10K type strain sequencing project: providing services to taxonomists for standard genome sequencing and annotation.</title>
        <authorList>
            <consortium name="The Broad Institute Genomics Platform"/>
            <consortium name="The Broad Institute Genome Sequencing Center for Infectious Disease"/>
            <person name="Wu L."/>
            <person name="Ma J."/>
        </authorList>
    </citation>
    <scope>NUCLEOTIDE SEQUENCE [LARGE SCALE GENOMIC DNA]</scope>
    <source>
        <strain evidence="3">CCUG 57263</strain>
    </source>
</reference>
<proteinExistence type="predicted"/>